<dbReference type="InterPro" id="IPR016197">
    <property type="entry name" value="Chromo-like_dom_sf"/>
</dbReference>
<feature type="compositionally biased region" description="Polar residues" evidence="2">
    <location>
        <begin position="448"/>
        <end position="463"/>
    </location>
</feature>
<accession>A0A1V6THG0</accession>
<feature type="domain" description="Chromo" evidence="3">
    <location>
        <begin position="39"/>
        <end position="103"/>
    </location>
</feature>
<dbReference type="STRING" id="254877.A0A1V6THG0"/>
<name>A0A1V6THG0_9EURO</name>
<feature type="compositionally biased region" description="Polar residues" evidence="2">
    <location>
        <begin position="211"/>
        <end position="234"/>
    </location>
</feature>
<feature type="compositionally biased region" description="Basic residues" evidence="2">
    <location>
        <begin position="122"/>
        <end position="140"/>
    </location>
</feature>
<feature type="compositionally biased region" description="Polar residues" evidence="2">
    <location>
        <begin position="894"/>
        <end position="911"/>
    </location>
</feature>
<dbReference type="PROSITE" id="PS50013">
    <property type="entry name" value="CHROMO_2"/>
    <property type="match status" value="1"/>
</dbReference>
<feature type="region of interest" description="Disordered" evidence="2">
    <location>
        <begin position="1"/>
        <end position="34"/>
    </location>
</feature>
<proteinExistence type="predicted"/>
<feature type="region of interest" description="Disordered" evidence="2">
    <location>
        <begin position="118"/>
        <end position="523"/>
    </location>
</feature>
<comment type="subunit">
    <text evidence="1">Component of the NuA4 histone acetyltransferase complex.</text>
</comment>
<reference evidence="5" key="1">
    <citation type="journal article" date="2017" name="Nat. Microbiol.">
        <title>Global analysis of biosynthetic gene clusters reveals vast potential of secondary metabolite production in Penicillium species.</title>
        <authorList>
            <person name="Nielsen J.C."/>
            <person name="Grijseels S."/>
            <person name="Prigent S."/>
            <person name="Ji B."/>
            <person name="Dainat J."/>
            <person name="Nielsen K.F."/>
            <person name="Frisvad J.C."/>
            <person name="Workman M."/>
            <person name="Nielsen J."/>
        </authorList>
    </citation>
    <scope>NUCLEOTIDE SEQUENCE [LARGE SCALE GENOMIC DNA]</scope>
    <source>
        <strain evidence="5">IBT 14082</strain>
    </source>
</reference>
<feature type="region of interest" description="Disordered" evidence="2">
    <location>
        <begin position="880"/>
        <end position="936"/>
    </location>
</feature>
<dbReference type="EMBL" id="MLQL01000008">
    <property type="protein sequence ID" value="OQE25731.1"/>
    <property type="molecule type" value="Genomic_DNA"/>
</dbReference>
<evidence type="ECO:0000256" key="2">
    <source>
        <dbReference type="SAM" id="MobiDB-lite"/>
    </source>
</evidence>
<keyword evidence="5" id="KW-1185">Reference proteome</keyword>
<evidence type="ECO:0000256" key="1">
    <source>
        <dbReference type="ARBA" id="ARBA00011353"/>
    </source>
</evidence>
<comment type="caution">
    <text evidence="4">The sequence shown here is derived from an EMBL/GenBank/DDBJ whole genome shotgun (WGS) entry which is preliminary data.</text>
</comment>
<evidence type="ECO:0000313" key="4">
    <source>
        <dbReference type="EMBL" id="OQE25731.1"/>
    </source>
</evidence>
<dbReference type="SUPFAM" id="SSF54160">
    <property type="entry name" value="Chromo domain-like"/>
    <property type="match status" value="1"/>
</dbReference>
<feature type="compositionally biased region" description="Polar residues" evidence="2">
    <location>
        <begin position="348"/>
        <end position="359"/>
    </location>
</feature>
<evidence type="ECO:0000259" key="3">
    <source>
        <dbReference type="PROSITE" id="PS50013"/>
    </source>
</evidence>
<dbReference type="GO" id="GO:0006338">
    <property type="term" value="P:chromatin remodeling"/>
    <property type="evidence" value="ECO:0007669"/>
    <property type="project" value="UniProtKB-ARBA"/>
</dbReference>
<dbReference type="Proteomes" id="UP000191342">
    <property type="component" value="Unassembled WGS sequence"/>
</dbReference>
<organism evidence="4 5">
    <name type="scientific">Penicillium flavigenum</name>
    <dbReference type="NCBI Taxonomy" id="254877"/>
    <lineage>
        <taxon>Eukaryota</taxon>
        <taxon>Fungi</taxon>
        <taxon>Dikarya</taxon>
        <taxon>Ascomycota</taxon>
        <taxon>Pezizomycotina</taxon>
        <taxon>Eurotiomycetes</taxon>
        <taxon>Eurotiomycetidae</taxon>
        <taxon>Eurotiales</taxon>
        <taxon>Aspergillaceae</taxon>
        <taxon>Penicillium</taxon>
    </lineage>
</organism>
<dbReference type="CDD" id="cd18966">
    <property type="entry name" value="chromodomain"/>
    <property type="match status" value="1"/>
</dbReference>
<dbReference type="InterPro" id="IPR000953">
    <property type="entry name" value="Chromo/chromo_shadow_dom"/>
</dbReference>
<feature type="compositionally biased region" description="Basic and acidic residues" evidence="2">
    <location>
        <begin position="235"/>
        <end position="251"/>
    </location>
</feature>
<dbReference type="Gene3D" id="2.40.50.40">
    <property type="match status" value="1"/>
</dbReference>
<sequence>MASHSEMGDAPDQNEIGDADSLASTAESDPEAEYLVNDIHAERRFYVEPDSEDDEGVFITQYLVEWTGYSMDRCSWEPREMFTSEETLDAWEKKKKQIAEGKVKPRFNLKSWEKNMALLEKKTKKRKENRRRKREQRARQKSLPQAESSRLANSDTIDAHEPEAGIASHRAPSHLSVDSPTSALFVPAETPPPSKTVARQSLRQIAPPRSDTLSAQTPRNEPPRSTTLIPQAETTLDKPNSRPAKRLDAKHKPPARPKSPPQAAKPALSSFGTGPGTKRAHRENKWSERAPDLSQMELMKPSEFPPRTNIGAATSVVGPSVTSPKSPKATKQPASENSGSLTGPLKAGQTNDKATTQPQKPAVLAPSSVMAPPESRSSKLSPTISISSSATQSKPLPQTNLTQPVDSVDSVDSTVSTFSPRGEAPLTNPGRSTSAFTAPSSAPRPPLQANTNTPTGPSASTRTVFPPAVISGARAEATSKKPANLSDSLTAPPPAISTRPRAMANLERPTENRGSQDSRETVRGYDTYRPEALTSAVAVSMVITTSAAISIPTLTTLSSVTILPKVTLTTFSSAIAISMVTTTSAVTTPPKVTLTTFSSSIAISMVTTTSAVTTPPKVTLTTFSSSIAISMVTTLPKVTITVPQSTVKVFSPPSPSHYPLASRASNSIGLNGNPSNAQAFVPTGPRAGPPAQPSLSMATQIARMPVRSSRARGCINIGDYWCNKALGEILVHMFIGPDKRPLGAFRLCGIRPDVRQCLILAKNLKTHQVELWFKHLCTVREYERLCESSEINSVRSTGWVEGFSDTNENLFHLAEDLRKDDLIAIHYPTEQRKGPQVVWLAWSRGSQEFKFPHPNDEVPPGVPLLVAARSMLAPVIALAAGGPSQPSERPHSLLPNTSLSLRVEPPSTSDGLYSGSPARRSNFHHDTRMSGSFQSRETLAPAPAQILLPANQLKDNSICANPQPQDNLASQAAQAATQALDEYMKAHKISVEELATIEEGGKLSKAHMFYLHFPRGNEEVETDLQLLQALLKYYDKMIFTSDSPEGWARFVHSSRQGVAIFHESFAGYDTLQPPLNSVLPTNSFNFWIVRIQRPLELVDPRYCSPGDHGLCIFPYGGVILLTEDMLTDLKGVAVTLQWIRNINKYKRRSWTLMLPPGILEWIERRLSDKKHSQDHGLLLLIHMLIIKNNATDAHIGLFDEASLHLNSKSNVIAPSLNEYGTRTEHHDLKIKDKDERDADHLVEFFAGWSLINIPRFRNFIAVTSLGISTGQRWEKWGHMTVMRGGFACFFKRFKIDSAGLMGYLSGGTKLQSSTSQATTPMTATTPQTPNWASYNFNASIQSTFTGSPNGNGTNKYPAPYK</sequence>
<gene>
    <name evidence="4" type="ORF">PENFLA_c008G02097</name>
</gene>
<dbReference type="Pfam" id="PF00385">
    <property type="entry name" value="Chromo"/>
    <property type="match status" value="1"/>
</dbReference>
<feature type="compositionally biased region" description="Basic and acidic residues" evidence="2">
    <location>
        <begin position="508"/>
        <end position="523"/>
    </location>
</feature>
<feature type="compositionally biased region" description="Polar residues" evidence="2">
    <location>
        <begin position="332"/>
        <end position="341"/>
    </location>
</feature>
<protein>
    <recommendedName>
        <fullName evidence="3">Chromo domain-containing protein</fullName>
    </recommendedName>
</protein>
<dbReference type="InterPro" id="IPR023780">
    <property type="entry name" value="Chromo_domain"/>
</dbReference>
<dbReference type="OrthoDB" id="1918685at2759"/>
<evidence type="ECO:0000313" key="5">
    <source>
        <dbReference type="Proteomes" id="UP000191342"/>
    </source>
</evidence>
<feature type="compositionally biased region" description="Low complexity" evidence="2">
    <location>
        <begin position="431"/>
        <end position="441"/>
    </location>
</feature>
<feature type="compositionally biased region" description="Polar residues" evidence="2">
    <location>
        <begin position="142"/>
        <end position="156"/>
    </location>
</feature>
<feature type="compositionally biased region" description="Low complexity" evidence="2">
    <location>
        <begin position="405"/>
        <end position="417"/>
    </location>
</feature>
<feature type="compositionally biased region" description="Low complexity" evidence="2">
    <location>
        <begin position="378"/>
        <end position="395"/>
    </location>
</feature>